<dbReference type="Proteomes" id="UP000294746">
    <property type="component" value="Unassembled WGS sequence"/>
</dbReference>
<evidence type="ECO:0000313" key="2">
    <source>
        <dbReference type="Proteomes" id="UP000294746"/>
    </source>
</evidence>
<protein>
    <submittedName>
        <fullName evidence="1">Uncharacterized protein</fullName>
    </submittedName>
</protein>
<dbReference type="EMBL" id="SLXV01000005">
    <property type="protein sequence ID" value="TCP69830.1"/>
    <property type="molecule type" value="Genomic_DNA"/>
</dbReference>
<keyword evidence="2" id="KW-1185">Reference proteome</keyword>
<dbReference type="RefSeq" id="WP_131847936.1">
    <property type="nucleotide sequence ID" value="NZ_SLXV01000005.1"/>
</dbReference>
<organism evidence="1 2">
    <name type="scientific">Baia soyae</name>
    <dbReference type="NCBI Taxonomy" id="1544746"/>
    <lineage>
        <taxon>Bacteria</taxon>
        <taxon>Bacillati</taxon>
        <taxon>Bacillota</taxon>
        <taxon>Bacilli</taxon>
        <taxon>Bacillales</taxon>
        <taxon>Thermoactinomycetaceae</taxon>
        <taxon>Baia</taxon>
    </lineage>
</organism>
<sequence>MRTFFRYWSWGMAGAICLAVGLSLFVRYSVEQEEPVKEVMLQDENSWVSFVVDLNRKWKVGQIDQKQGALFIEFKETATEWEELAQDVITESFIKLTHIEVLRLRFVNKEPETARLICIKRSEWQERVKKSKWSKESIQDFDLSNDKKTTD</sequence>
<evidence type="ECO:0000313" key="1">
    <source>
        <dbReference type="EMBL" id="TCP69830.1"/>
    </source>
</evidence>
<gene>
    <name evidence="1" type="ORF">EDD57_10512</name>
</gene>
<comment type="caution">
    <text evidence="1">The sequence shown here is derived from an EMBL/GenBank/DDBJ whole genome shotgun (WGS) entry which is preliminary data.</text>
</comment>
<proteinExistence type="predicted"/>
<reference evidence="1 2" key="1">
    <citation type="submission" date="2019-03" db="EMBL/GenBank/DDBJ databases">
        <title>Genomic Encyclopedia of Type Strains, Phase IV (KMG-IV): sequencing the most valuable type-strain genomes for metagenomic binning, comparative biology and taxonomic classification.</title>
        <authorList>
            <person name="Goeker M."/>
        </authorList>
    </citation>
    <scope>NUCLEOTIDE SEQUENCE [LARGE SCALE GENOMIC DNA]</scope>
    <source>
        <strain evidence="1 2">DSM 46831</strain>
    </source>
</reference>
<name>A0A4R2S1C0_9BACL</name>
<dbReference type="AlphaFoldDB" id="A0A4R2S1C0"/>
<dbReference type="OrthoDB" id="2988291at2"/>
<accession>A0A4R2S1C0</accession>